<dbReference type="EMBL" id="BKCJ010568855">
    <property type="protein sequence ID" value="GFB17731.1"/>
    <property type="molecule type" value="Genomic_DNA"/>
</dbReference>
<protein>
    <submittedName>
        <fullName evidence="2">Uncharacterized protein</fullName>
    </submittedName>
</protein>
<gene>
    <name evidence="2" type="ORF">Tci_689702</name>
</gene>
<evidence type="ECO:0000256" key="1">
    <source>
        <dbReference type="SAM" id="Phobius"/>
    </source>
</evidence>
<accession>A0A699KYI5</accession>
<keyword evidence="1" id="KW-0472">Membrane</keyword>
<sequence length="97" mass="10245">QTSLAGASLSLSSGNLSSLALGKYSGSRNFFTGSGNALSILFPTPQTLVVLVSWPKTRRSKRGPKVLIFLLKSCEKHLIINDGNEKVGALNASIILS</sequence>
<organism evidence="2">
    <name type="scientific">Tanacetum cinerariifolium</name>
    <name type="common">Dalmatian daisy</name>
    <name type="synonym">Chrysanthemum cinerariifolium</name>
    <dbReference type="NCBI Taxonomy" id="118510"/>
    <lineage>
        <taxon>Eukaryota</taxon>
        <taxon>Viridiplantae</taxon>
        <taxon>Streptophyta</taxon>
        <taxon>Embryophyta</taxon>
        <taxon>Tracheophyta</taxon>
        <taxon>Spermatophyta</taxon>
        <taxon>Magnoliopsida</taxon>
        <taxon>eudicotyledons</taxon>
        <taxon>Gunneridae</taxon>
        <taxon>Pentapetalae</taxon>
        <taxon>asterids</taxon>
        <taxon>campanulids</taxon>
        <taxon>Asterales</taxon>
        <taxon>Asteraceae</taxon>
        <taxon>Asteroideae</taxon>
        <taxon>Anthemideae</taxon>
        <taxon>Anthemidinae</taxon>
        <taxon>Tanacetum</taxon>
    </lineage>
</organism>
<dbReference type="AlphaFoldDB" id="A0A699KYI5"/>
<feature type="non-terminal residue" evidence="2">
    <location>
        <position position="1"/>
    </location>
</feature>
<evidence type="ECO:0000313" key="2">
    <source>
        <dbReference type="EMBL" id="GFB17731.1"/>
    </source>
</evidence>
<proteinExistence type="predicted"/>
<reference evidence="2" key="1">
    <citation type="journal article" date="2019" name="Sci. Rep.">
        <title>Draft genome of Tanacetum cinerariifolium, the natural source of mosquito coil.</title>
        <authorList>
            <person name="Yamashiro T."/>
            <person name="Shiraishi A."/>
            <person name="Satake H."/>
            <person name="Nakayama K."/>
        </authorList>
    </citation>
    <scope>NUCLEOTIDE SEQUENCE</scope>
</reference>
<keyword evidence="1" id="KW-0812">Transmembrane</keyword>
<keyword evidence="1" id="KW-1133">Transmembrane helix</keyword>
<comment type="caution">
    <text evidence="2">The sequence shown here is derived from an EMBL/GenBank/DDBJ whole genome shotgun (WGS) entry which is preliminary data.</text>
</comment>
<feature type="transmembrane region" description="Helical" evidence="1">
    <location>
        <begin position="38"/>
        <end position="55"/>
    </location>
</feature>
<name>A0A699KYI5_TANCI</name>